<dbReference type="SUPFAM" id="SSF46955">
    <property type="entry name" value="Putative DNA-binding domain"/>
    <property type="match status" value="1"/>
</dbReference>
<sequence length="56" mass="6019">MLPYGRTMSGELITTAQAAEMLGVQPATIYSYVARGVLTRATATSRHEGFALSSQR</sequence>
<dbReference type="InterPro" id="IPR041657">
    <property type="entry name" value="HTH_17"/>
</dbReference>
<proteinExistence type="predicted"/>
<accession>A0A542EFV4</accession>
<dbReference type="AlphaFoldDB" id="A0A542EFV4"/>
<comment type="caution">
    <text evidence="2">The sequence shown here is derived from an EMBL/GenBank/DDBJ whole genome shotgun (WGS) entry which is preliminary data.</text>
</comment>
<evidence type="ECO:0000259" key="1">
    <source>
        <dbReference type="Pfam" id="PF12728"/>
    </source>
</evidence>
<evidence type="ECO:0000313" key="2">
    <source>
        <dbReference type="EMBL" id="TQJ14205.1"/>
    </source>
</evidence>
<dbReference type="InterPro" id="IPR009061">
    <property type="entry name" value="DNA-bd_dom_put_sf"/>
</dbReference>
<gene>
    <name evidence="2" type="ORF">FB459_1652</name>
</gene>
<reference evidence="2 3" key="1">
    <citation type="submission" date="2019-06" db="EMBL/GenBank/DDBJ databases">
        <title>Sequencing the genomes of 1000 actinobacteria strains.</title>
        <authorList>
            <person name="Klenk H.-P."/>
        </authorList>
    </citation>
    <scope>NUCLEOTIDE SEQUENCE [LARGE SCALE GENOMIC DNA]</scope>
    <source>
        <strain evidence="2 3">DSM 19828</strain>
    </source>
</reference>
<dbReference type="EMBL" id="VFMO01000001">
    <property type="protein sequence ID" value="TQJ14205.1"/>
    <property type="molecule type" value="Genomic_DNA"/>
</dbReference>
<feature type="domain" description="Helix-turn-helix" evidence="1">
    <location>
        <begin position="13"/>
        <end position="38"/>
    </location>
</feature>
<name>A0A542EFV4_9MICO</name>
<dbReference type="Proteomes" id="UP000320806">
    <property type="component" value="Unassembled WGS sequence"/>
</dbReference>
<dbReference type="Pfam" id="PF12728">
    <property type="entry name" value="HTH_17"/>
    <property type="match status" value="1"/>
</dbReference>
<keyword evidence="3" id="KW-1185">Reference proteome</keyword>
<evidence type="ECO:0000313" key="3">
    <source>
        <dbReference type="Proteomes" id="UP000320806"/>
    </source>
</evidence>
<organism evidence="2 3">
    <name type="scientific">Yimella lutea</name>
    <dbReference type="NCBI Taxonomy" id="587872"/>
    <lineage>
        <taxon>Bacteria</taxon>
        <taxon>Bacillati</taxon>
        <taxon>Actinomycetota</taxon>
        <taxon>Actinomycetes</taxon>
        <taxon>Micrococcales</taxon>
        <taxon>Dermacoccaceae</taxon>
        <taxon>Yimella</taxon>
    </lineage>
</organism>
<protein>
    <recommendedName>
        <fullName evidence="1">Helix-turn-helix domain-containing protein</fullName>
    </recommendedName>
</protein>